<dbReference type="InterPro" id="IPR025932">
    <property type="entry name" value="Trypano_VSG_B_N_dom"/>
</dbReference>
<dbReference type="GO" id="GO:0005886">
    <property type="term" value="C:plasma membrane"/>
    <property type="evidence" value="ECO:0007669"/>
    <property type="project" value="UniProtKB-SubCell"/>
</dbReference>
<feature type="domain" description="Trypanosome variant surface glycoprotein B-type N-terminal" evidence="11">
    <location>
        <begin position="19"/>
        <end position="204"/>
    </location>
</feature>
<protein>
    <submittedName>
        <fullName evidence="12">Variant surface glycoprotein 1928</fullName>
    </submittedName>
</protein>
<name>M4SZN7_9TRYP</name>
<comment type="function">
    <text evidence="1">VSG forms a coat on the surface of the parasite. The trypanosome evades the immune response of the host by expressing a series of antigenically distinct VSGs from an estimated 1000 VSG genes.</text>
</comment>
<evidence type="ECO:0000256" key="7">
    <source>
        <dbReference type="ARBA" id="ARBA00023180"/>
    </source>
</evidence>
<comment type="subcellular location">
    <subcellularLocation>
        <location evidence="2">Cell membrane</location>
        <topology evidence="2">Lipid-anchor</topology>
        <topology evidence="2">GPI-anchor</topology>
    </subcellularLocation>
</comment>
<proteinExistence type="predicted"/>
<keyword evidence="8" id="KW-0449">Lipoprotein</keyword>
<organism evidence="12">
    <name type="scientific">Trypanosoma brucei</name>
    <dbReference type="NCBI Taxonomy" id="5691"/>
    <lineage>
        <taxon>Eukaryota</taxon>
        <taxon>Discoba</taxon>
        <taxon>Euglenozoa</taxon>
        <taxon>Kinetoplastea</taxon>
        <taxon>Metakinetoplastina</taxon>
        <taxon>Trypanosomatida</taxon>
        <taxon>Trypanosomatidae</taxon>
        <taxon>Trypanosoma</taxon>
    </lineage>
</organism>
<evidence type="ECO:0000256" key="9">
    <source>
        <dbReference type="SAM" id="MobiDB-lite"/>
    </source>
</evidence>
<keyword evidence="7" id="KW-0325">Glycoprotein</keyword>
<dbReference type="EMBL" id="KC613400">
    <property type="protein sequence ID" value="AGH60831.1"/>
    <property type="molecule type" value="Genomic_DNA"/>
</dbReference>
<evidence type="ECO:0000256" key="4">
    <source>
        <dbReference type="ARBA" id="ARBA00022622"/>
    </source>
</evidence>
<dbReference type="VEuPathDB" id="TriTrypDB:Tb427_000384300"/>
<reference evidence="12" key="1">
    <citation type="submission" date="2013-02" db="EMBL/GenBank/DDBJ databases">
        <authorList>
            <person name="Cross G.A.M."/>
            <person name="Kim H.-S."/>
            <person name="Wickstead B."/>
        </authorList>
    </citation>
    <scope>NUCLEOTIDE SEQUENCE</scope>
    <source>
        <strain evidence="12">Lister 427</strain>
    </source>
</reference>
<evidence type="ECO:0000256" key="5">
    <source>
        <dbReference type="ARBA" id="ARBA00022729"/>
    </source>
</evidence>
<keyword evidence="3" id="KW-1003">Cell membrane</keyword>
<evidence type="ECO:0000256" key="6">
    <source>
        <dbReference type="ARBA" id="ARBA00023136"/>
    </source>
</evidence>
<dbReference type="Pfam" id="PF13206">
    <property type="entry name" value="VSG_B"/>
    <property type="match status" value="1"/>
</dbReference>
<evidence type="ECO:0000313" key="12">
    <source>
        <dbReference type="EMBL" id="AGH60831.1"/>
    </source>
</evidence>
<evidence type="ECO:0000259" key="11">
    <source>
        <dbReference type="Pfam" id="PF13206"/>
    </source>
</evidence>
<sequence length="245" mass="26358">MRAAFILLRKIAVVAAAAACTIILRVRGAADAGVNAGTFHALCTALQLGDGQITVLPDIVAKPKPPTDIYNLNMTLADENWQKTLYKPGQANGDPTAAEQPPDLNDDWKTKWPTWTAAAVQAKTKGAATKIKKEHGLDAADGSQLQSISVEISQIADAAFDVYSAVANTNAPKSNEDVIKELRSALTGNDNTGSEPVAATKAFTAQQPRPTSKHMKPEHQQQRKQRSAPYFAFAWCQTHKATNRV</sequence>
<accession>M4SZN7</accession>
<evidence type="ECO:0000256" key="8">
    <source>
        <dbReference type="ARBA" id="ARBA00023288"/>
    </source>
</evidence>
<keyword evidence="4" id="KW-0336">GPI-anchor</keyword>
<evidence type="ECO:0000256" key="2">
    <source>
        <dbReference type="ARBA" id="ARBA00004609"/>
    </source>
</evidence>
<feature type="region of interest" description="Disordered" evidence="9">
    <location>
        <begin position="203"/>
        <end position="227"/>
    </location>
</feature>
<evidence type="ECO:0000256" key="1">
    <source>
        <dbReference type="ARBA" id="ARBA00002523"/>
    </source>
</evidence>
<feature type="signal peptide" evidence="10">
    <location>
        <begin position="1"/>
        <end position="19"/>
    </location>
</feature>
<evidence type="ECO:0000256" key="3">
    <source>
        <dbReference type="ARBA" id="ARBA00022475"/>
    </source>
</evidence>
<dbReference type="AlphaFoldDB" id="M4SZN7"/>
<reference evidence="12" key="2">
    <citation type="journal article" date="2014" name="Mol. Biochem. Parasitol.">
        <title>Capturing the variant surface glycoprotein repertoire (the VSGnome) of Trypanosoma brucei Lister 427.</title>
        <authorList>
            <person name="Cross G.A."/>
            <person name="Kim H.S."/>
            <person name="Wickstead B."/>
        </authorList>
    </citation>
    <scope>NUCLEOTIDE SEQUENCE</scope>
    <source>
        <strain evidence="12">Lister 427</strain>
    </source>
</reference>
<feature type="chain" id="PRO_5004058095" evidence="10">
    <location>
        <begin position="20"/>
        <end position="245"/>
    </location>
</feature>
<dbReference type="GO" id="GO:0098552">
    <property type="term" value="C:side of membrane"/>
    <property type="evidence" value="ECO:0007669"/>
    <property type="project" value="UniProtKB-KW"/>
</dbReference>
<keyword evidence="5 10" id="KW-0732">Signal</keyword>
<keyword evidence="6" id="KW-0472">Membrane</keyword>
<evidence type="ECO:0000256" key="10">
    <source>
        <dbReference type="SAM" id="SignalP"/>
    </source>
</evidence>